<proteinExistence type="predicted"/>
<organism evidence="1 2">
    <name type="scientific">Etheostoma spectabile</name>
    <name type="common">orangethroat darter</name>
    <dbReference type="NCBI Taxonomy" id="54343"/>
    <lineage>
        <taxon>Eukaryota</taxon>
        <taxon>Metazoa</taxon>
        <taxon>Chordata</taxon>
        <taxon>Craniata</taxon>
        <taxon>Vertebrata</taxon>
        <taxon>Euteleostomi</taxon>
        <taxon>Actinopterygii</taxon>
        <taxon>Neopterygii</taxon>
        <taxon>Teleostei</taxon>
        <taxon>Neoteleostei</taxon>
        <taxon>Acanthomorphata</taxon>
        <taxon>Eupercaria</taxon>
        <taxon>Perciformes</taxon>
        <taxon>Percoidei</taxon>
        <taxon>Percidae</taxon>
        <taxon>Etheostomatinae</taxon>
        <taxon>Etheostoma</taxon>
    </lineage>
</organism>
<keyword evidence="2" id="KW-1185">Reference proteome</keyword>
<comment type="caution">
    <text evidence="1">The sequence shown here is derived from an EMBL/GenBank/DDBJ whole genome shotgun (WGS) entry which is preliminary data.</text>
</comment>
<accession>A0A5J5DRN2</accession>
<protein>
    <submittedName>
        <fullName evidence="1">Uncharacterized protein</fullName>
    </submittedName>
</protein>
<sequence>MATASTSQHCTGKAGGVEQPRFRPMKTASYVAKKERMKDDACHLKCLREQFQFCPTSDTLPWVNEPDIESQSGDALLNARHLRLCAAPSRALSAPAAWSKDILAGSQAGCIAHAHCPRQLPEVFVVNH</sequence>
<evidence type="ECO:0000313" key="2">
    <source>
        <dbReference type="Proteomes" id="UP000327493"/>
    </source>
</evidence>
<dbReference type="Proteomes" id="UP000327493">
    <property type="component" value="Chromosome 1"/>
</dbReference>
<name>A0A5J5DRN2_9PERO</name>
<gene>
    <name evidence="1" type="ORF">FQN60_011385</name>
</gene>
<dbReference type="AlphaFoldDB" id="A0A5J5DRN2"/>
<dbReference type="EMBL" id="VOFY01000001">
    <property type="protein sequence ID" value="KAA8596094.1"/>
    <property type="molecule type" value="Genomic_DNA"/>
</dbReference>
<reference evidence="1 2" key="1">
    <citation type="submission" date="2019-08" db="EMBL/GenBank/DDBJ databases">
        <title>A chromosome-level genome assembly, high-density linkage maps, and genome scans reveal the genomic architecture of hybrid incompatibilities underlying speciation via character displacement in darters (Percidae: Etheostominae).</title>
        <authorList>
            <person name="Moran R.L."/>
            <person name="Catchen J.M."/>
            <person name="Fuller R.C."/>
        </authorList>
    </citation>
    <scope>NUCLEOTIDE SEQUENCE [LARGE SCALE GENOMIC DNA]</scope>
    <source>
        <strain evidence="1">EspeVRDwgs_2016</strain>
        <tissue evidence="1">Muscle</tissue>
    </source>
</reference>
<evidence type="ECO:0000313" key="1">
    <source>
        <dbReference type="EMBL" id="KAA8596094.1"/>
    </source>
</evidence>